<dbReference type="PIRSF" id="PIRSF037866">
    <property type="entry name" value="EBP50"/>
    <property type="match status" value="1"/>
</dbReference>
<evidence type="ECO:0000256" key="1">
    <source>
        <dbReference type="ARBA" id="ARBA00004105"/>
    </source>
</evidence>
<dbReference type="Gene3D" id="2.30.42.10">
    <property type="match status" value="2"/>
</dbReference>
<sequence length="372" mass="39762">MSKLRPRQCVLEKGSSGYGFHLHGEKGKTGQFIRLVEPDTPASAAGLLAGDLLAFVNGESVEGESHQQVVARIRATAEALELIVVDSETAELLKKQNLQCRKEFVTEGIPLPGGDSDSEHGDTQSNGTPRERTPAPPENGDVASERSERLSVSSSTKERGGLRPRLCYMQKGSSGYGFNLHSEKSRPGQFIRAVDDGSPAQRAGLKPQDKILQVNGVSVKDMQHSEVVAAIKAGGEETSLLVVDAETEEFFKMCDVLPTEEHLSGALPEPKRAAAEERRSVTQLCHRMMPFVCQPHTISMSPQVAAEVKPKVSVSSSASSASSNASLQGPGSSEPLPSSTLTLLPLSLTPLSAPVCHVDLVFTFETQIPVDS</sequence>
<dbReference type="GO" id="GO:0012505">
    <property type="term" value="C:endomembrane system"/>
    <property type="evidence" value="ECO:0007669"/>
    <property type="project" value="UniProtKB-SubCell"/>
</dbReference>
<evidence type="ECO:0000313" key="12">
    <source>
        <dbReference type="EMBL" id="KAF3858957.1"/>
    </source>
</evidence>
<dbReference type="CDD" id="cd06768">
    <property type="entry name" value="PDZ_NHERF-like"/>
    <property type="match status" value="2"/>
</dbReference>
<evidence type="ECO:0000259" key="11">
    <source>
        <dbReference type="PROSITE" id="PS50106"/>
    </source>
</evidence>
<dbReference type="InterPro" id="IPR036034">
    <property type="entry name" value="PDZ_sf"/>
</dbReference>
<keyword evidence="5" id="KW-0879">Wnt signaling pathway</keyword>
<evidence type="ECO:0000256" key="9">
    <source>
        <dbReference type="PIRNR" id="PIRNR037866"/>
    </source>
</evidence>
<feature type="domain" description="PDZ" evidence="11">
    <location>
        <begin position="8"/>
        <end position="88"/>
    </location>
</feature>
<dbReference type="InterPro" id="IPR001478">
    <property type="entry name" value="PDZ"/>
</dbReference>
<comment type="subcellular location">
    <subcellularLocation>
        <location evidence="4">Cell projection</location>
        <location evidence="4">Filopodium</location>
    </subcellularLocation>
    <subcellularLocation>
        <location evidence="1">Cell projection</location>
        <location evidence="1">Microvillus</location>
    </subcellularLocation>
    <subcellularLocation>
        <location evidence="3">Cell projection</location>
        <location evidence="3">Ruffle</location>
    </subcellularLocation>
    <subcellularLocation>
        <location evidence="2 9">Endomembrane system</location>
        <topology evidence="2 9">Peripheral membrane protein</topology>
    </subcellularLocation>
</comment>
<keyword evidence="6" id="KW-0677">Repeat</keyword>
<dbReference type="SUPFAM" id="SSF50156">
    <property type="entry name" value="PDZ domain-like"/>
    <property type="match status" value="2"/>
</dbReference>
<comment type="function">
    <text evidence="9">Scaffold protein that connects plasma membrane proteins with members of the ezrin/moesin/radixin family and thereby helps to link them to the actin cytoskeleton and to regulate their surface expression.</text>
</comment>
<keyword evidence="7 9" id="KW-0472">Membrane</keyword>
<evidence type="ECO:0000256" key="3">
    <source>
        <dbReference type="ARBA" id="ARBA00004466"/>
    </source>
</evidence>
<dbReference type="GO" id="GO:0005902">
    <property type="term" value="C:microvillus"/>
    <property type="evidence" value="ECO:0007669"/>
    <property type="project" value="UniProtKB-SubCell"/>
</dbReference>
<reference evidence="12 13" key="1">
    <citation type="submission" date="2020-03" db="EMBL/GenBank/DDBJ databases">
        <title>Dissostichus mawsoni Genome sequencing and assembly.</title>
        <authorList>
            <person name="Park H."/>
        </authorList>
    </citation>
    <scope>NUCLEOTIDE SEQUENCE [LARGE SCALE GENOMIC DNA]</scope>
    <source>
        <strain evidence="12">DM0001</strain>
        <tissue evidence="12">Muscle</tissue>
    </source>
</reference>
<evidence type="ECO:0000256" key="5">
    <source>
        <dbReference type="ARBA" id="ARBA00022687"/>
    </source>
</evidence>
<evidence type="ECO:0000256" key="10">
    <source>
        <dbReference type="SAM" id="MobiDB-lite"/>
    </source>
</evidence>
<dbReference type="OrthoDB" id="10007415at2759"/>
<dbReference type="GO" id="GO:0005102">
    <property type="term" value="F:signaling receptor binding"/>
    <property type="evidence" value="ECO:0007669"/>
    <property type="project" value="TreeGrafter"/>
</dbReference>
<dbReference type="EMBL" id="JAAKFY010000003">
    <property type="protein sequence ID" value="KAF3858957.1"/>
    <property type="molecule type" value="Genomic_DNA"/>
</dbReference>
<proteinExistence type="predicted"/>
<dbReference type="PROSITE" id="PS50106">
    <property type="entry name" value="PDZ"/>
    <property type="match status" value="2"/>
</dbReference>
<feature type="region of interest" description="Disordered" evidence="10">
    <location>
        <begin position="107"/>
        <end position="164"/>
    </location>
</feature>
<protein>
    <recommendedName>
        <fullName evidence="9">Na(+)/H(+) exchange regulatory cofactor NHE-RF</fullName>
    </recommendedName>
</protein>
<dbReference type="GO" id="GO:0043495">
    <property type="term" value="F:protein-membrane adaptor activity"/>
    <property type="evidence" value="ECO:0007669"/>
    <property type="project" value="TreeGrafter"/>
</dbReference>
<dbReference type="GO" id="GO:0030175">
    <property type="term" value="C:filopodium"/>
    <property type="evidence" value="ECO:0007669"/>
    <property type="project" value="UniProtKB-SubCell"/>
</dbReference>
<dbReference type="AlphaFoldDB" id="A0A7J5ZDZ3"/>
<evidence type="ECO:0000256" key="6">
    <source>
        <dbReference type="ARBA" id="ARBA00022737"/>
    </source>
</evidence>
<dbReference type="PANTHER" id="PTHR14191:SF7">
    <property type="entry name" value="NA(+)_H(+) EXCHANGE REGULATORY COFACTOR NHE-RF1"/>
    <property type="match status" value="1"/>
</dbReference>
<dbReference type="GO" id="GO:0016055">
    <property type="term" value="P:Wnt signaling pathway"/>
    <property type="evidence" value="ECO:0007669"/>
    <property type="project" value="UniProtKB-KW"/>
</dbReference>
<dbReference type="InterPro" id="IPR051067">
    <property type="entry name" value="NHER"/>
</dbReference>
<dbReference type="InterPro" id="IPR015098">
    <property type="entry name" value="EBP50_C"/>
</dbReference>
<keyword evidence="8" id="KW-0966">Cell projection</keyword>
<evidence type="ECO:0000256" key="2">
    <source>
        <dbReference type="ARBA" id="ARBA00004184"/>
    </source>
</evidence>
<evidence type="ECO:0000313" key="13">
    <source>
        <dbReference type="Proteomes" id="UP000518266"/>
    </source>
</evidence>
<dbReference type="PANTHER" id="PTHR14191">
    <property type="entry name" value="PDZ DOMAIN CONTAINING PROTEIN"/>
    <property type="match status" value="1"/>
</dbReference>
<gene>
    <name evidence="12" type="ORF">F7725_021356</name>
</gene>
<feature type="domain" description="PDZ" evidence="11">
    <location>
        <begin position="166"/>
        <end position="246"/>
    </location>
</feature>
<keyword evidence="13" id="KW-1185">Reference proteome</keyword>
<dbReference type="Proteomes" id="UP000518266">
    <property type="component" value="Unassembled WGS sequence"/>
</dbReference>
<dbReference type="GO" id="GO:0072659">
    <property type="term" value="P:protein localization to plasma membrane"/>
    <property type="evidence" value="ECO:0007669"/>
    <property type="project" value="TreeGrafter"/>
</dbReference>
<name>A0A7J5ZDZ3_DISMA</name>
<dbReference type="GO" id="GO:0001726">
    <property type="term" value="C:ruffle"/>
    <property type="evidence" value="ECO:0007669"/>
    <property type="project" value="UniProtKB-SubCell"/>
</dbReference>
<evidence type="ECO:0000256" key="8">
    <source>
        <dbReference type="ARBA" id="ARBA00023273"/>
    </source>
</evidence>
<dbReference type="Pfam" id="PF00595">
    <property type="entry name" value="PDZ"/>
    <property type="match status" value="2"/>
</dbReference>
<dbReference type="GO" id="GO:0016324">
    <property type="term" value="C:apical plasma membrane"/>
    <property type="evidence" value="ECO:0007669"/>
    <property type="project" value="TreeGrafter"/>
</dbReference>
<evidence type="ECO:0000256" key="4">
    <source>
        <dbReference type="ARBA" id="ARBA00004486"/>
    </source>
</evidence>
<dbReference type="Pfam" id="PF09007">
    <property type="entry name" value="EBP50_C"/>
    <property type="match status" value="1"/>
</dbReference>
<dbReference type="SMART" id="SM00228">
    <property type="entry name" value="PDZ"/>
    <property type="match status" value="2"/>
</dbReference>
<comment type="caution">
    <text evidence="12">The sequence shown here is derived from an EMBL/GenBank/DDBJ whole genome shotgun (WGS) entry which is preliminary data.</text>
</comment>
<feature type="region of interest" description="Disordered" evidence="10">
    <location>
        <begin position="317"/>
        <end position="336"/>
    </location>
</feature>
<evidence type="ECO:0000256" key="7">
    <source>
        <dbReference type="ARBA" id="ARBA00023136"/>
    </source>
</evidence>
<dbReference type="InterPro" id="IPR017300">
    <property type="entry name" value="NHERF-1/NHERF-2"/>
</dbReference>
<organism evidence="12 13">
    <name type="scientific">Dissostichus mawsoni</name>
    <name type="common">Antarctic cod</name>
    <dbReference type="NCBI Taxonomy" id="36200"/>
    <lineage>
        <taxon>Eukaryota</taxon>
        <taxon>Metazoa</taxon>
        <taxon>Chordata</taxon>
        <taxon>Craniata</taxon>
        <taxon>Vertebrata</taxon>
        <taxon>Euteleostomi</taxon>
        <taxon>Actinopterygii</taxon>
        <taxon>Neopterygii</taxon>
        <taxon>Teleostei</taxon>
        <taxon>Neoteleostei</taxon>
        <taxon>Acanthomorphata</taxon>
        <taxon>Eupercaria</taxon>
        <taxon>Perciformes</taxon>
        <taxon>Notothenioidei</taxon>
        <taxon>Nototheniidae</taxon>
        <taxon>Dissostichus</taxon>
    </lineage>
</organism>
<accession>A0A7J5ZDZ3</accession>